<keyword evidence="4" id="KW-0472">Membrane</keyword>
<feature type="compositionally biased region" description="Basic and acidic residues" evidence="3">
    <location>
        <begin position="100"/>
        <end position="121"/>
    </location>
</feature>
<dbReference type="Proteomes" id="UP000481852">
    <property type="component" value="Unassembled WGS sequence"/>
</dbReference>
<evidence type="ECO:0000256" key="4">
    <source>
        <dbReference type="SAM" id="Phobius"/>
    </source>
</evidence>
<proteinExistence type="inferred from homology"/>
<feature type="region of interest" description="Disordered" evidence="3">
    <location>
        <begin position="30"/>
        <end position="532"/>
    </location>
</feature>
<evidence type="ECO:0000259" key="5">
    <source>
        <dbReference type="SMART" id="SM00635"/>
    </source>
</evidence>
<keyword evidence="4" id="KW-0812">Transmembrane</keyword>
<feature type="compositionally biased region" description="Basic and acidic residues" evidence="3">
    <location>
        <begin position="215"/>
        <end position="225"/>
    </location>
</feature>
<feature type="compositionally biased region" description="Acidic residues" evidence="3">
    <location>
        <begin position="226"/>
        <end position="248"/>
    </location>
</feature>
<dbReference type="Gene3D" id="2.60.40.1080">
    <property type="match status" value="1"/>
</dbReference>
<keyword evidence="2" id="KW-0175">Coiled coil</keyword>
<dbReference type="Gene3D" id="3.60.21.10">
    <property type="match status" value="1"/>
</dbReference>
<feature type="compositionally biased region" description="Basic and acidic residues" evidence="3">
    <location>
        <begin position="402"/>
        <end position="432"/>
    </location>
</feature>
<feature type="compositionally biased region" description="Acidic residues" evidence="3">
    <location>
        <begin position="154"/>
        <end position="169"/>
    </location>
</feature>
<feature type="region of interest" description="Disordered" evidence="3">
    <location>
        <begin position="556"/>
        <end position="590"/>
    </location>
</feature>
<feature type="domain" description="Capsule synthesis protein CapA" evidence="6">
    <location>
        <begin position="938"/>
        <end position="1165"/>
    </location>
</feature>
<feature type="compositionally biased region" description="Basic and acidic residues" evidence="3">
    <location>
        <begin position="335"/>
        <end position="349"/>
    </location>
</feature>
<evidence type="ECO:0000256" key="2">
    <source>
        <dbReference type="SAM" id="Coils"/>
    </source>
</evidence>
<feature type="transmembrane region" description="Helical" evidence="4">
    <location>
        <begin position="654"/>
        <end position="675"/>
    </location>
</feature>
<dbReference type="InterPro" id="IPR003343">
    <property type="entry name" value="Big_2"/>
</dbReference>
<dbReference type="CDD" id="cd07381">
    <property type="entry name" value="MPP_CapA"/>
    <property type="match status" value="1"/>
</dbReference>
<dbReference type="PANTHER" id="PTHR33393">
    <property type="entry name" value="POLYGLUTAMINE SYNTHESIS ACCESSORY PROTEIN RV0574C-RELATED"/>
    <property type="match status" value="1"/>
</dbReference>
<dbReference type="InterPro" id="IPR052169">
    <property type="entry name" value="CW_Biosynth-Accessory"/>
</dbReference>
<dbReference type="InterPro" id="IPR019079">
    <property type="entry name" value="Capsule_synth_CapA"/>
</dbReference>
<dbReference type="SUPFAM" id="SSF49373">
    <property type="entry name" value="Invasin/intimin cell-adhesion fragments"/>
    <property type="match status" value="1"/>
</dbReference>
<dbReference type="AlphaFoldDB" id="A0A6L5X0X8"/>
<dbReference type="SMART" id="SM00635">
    <property type="entry name" value="BID_2"/>
    <property type="match status" value="1"/>
</dbReference>
<feature type="compositionally biased region" description="Basic and acidic residues" evidence="3">
    <location>
        <begin position="170"/>
        <end position="182"/>
    </location>
</feature>
<evidence type="ECO:0000256" key="1">
    <source>
        <dbReference type="ARBA" id="ARBA00005662"/>
    </source>
</evidence>
<evidence type="ECO:0000256" key="3">
    <source>
        <dbReference type="SAM" id="MobiDB-lite"/>
    </source>
</evidence>
<feature type="compositionally biased region" description="Basic and acidic residues" evidence="3">
    <location>
        <begin position="129"/>
        <end position="141"/>
    </location>
</feature>
<evidence type="ECO:0000313" key="7">
    <source>
        <dbReference type="EMBL" id="MSS13920.1"/>
    </source>
</evidence>
<dbReference type="Pfam" id="PF09587">
    <property type="entry name" value="PGA_cap"/>
    <property type="match status" value="1"/>
</dbReference>
<dbReference type="SMART" id="SM00854">
    <property type="entry name" value="PGA_cap"/>
    <property type="match status" value="1"/>
</dbReference>
<dbReference type="PANTHER" id="PTHR33393:SF13">
    <property type="entry name" value="PGA BIOSYNTHESIS PROTEIN CAPA"/>
    <property type="match status" value="1"/>
</dbReference>
<feature type="compositionally biased region" description="Basic and acidic residues" evidence="3">
    <location>
        <begin position="30"/>
        <end position="76"/>
    </location>
</feature>
<dbReference type="InterPro" id="IPR008964">
    <property type="entry name" value="Invasin/intimin_cell_adhesion"/>
</dbReference>
<evidence type="ECO:0000313" key="8">
    <source>
        <dbReference type="Proteomes" id="UP000481852"/>
    </source>
</evidence>
<accession>A0A6L5X0X8</accession>
<organism evidence="7 8">
    <name type="scientific">Porcincola intestinalis</name>
    <dbReference type="NCBI Taxonomy" id="2606632"/>
    <lineage>
        <taxon>Bacteria</taxon>
        <taxon>Bacillati</taxon>
        <taxon>Bacillota</taxon>
        <taxon>Clostridia</taxon>
        <taxon>Lachnospirales</taxon>
        <taxon>Lachnospiraceae</taxon>
        <taxon>Porcincola</taxon>
    </lineage>
</organism>
<comment type="similarity">
    <text evidence="1">Belongs to the CapA family.</text>
</comment>
<evidence type="ECO:0000259" key="6">
    <source>
        <dbReference type="SMART" id="SM00854"/>
    </source>
</evidence>
<dbReference type="RefSeq" id="WP_154522678.1">
    <property type="nucleotide sequence ID" value="NZ_VULZ01000002.1"/>
</dbReference>
<feature type="domain" description="BIG2" evidence="5">
    <location>
        <begin position="852"/>
        <end position="928"/>
    </location>
</feature>
<sequence>MDNEEIRELLKELKETSDESTAVRSRVVKIHFDTRQEAERRAREREKAREEAERQREKEEQEEKERQEALNRKAEEQTEAIVSEAKAEASAVFSPDLSTDMEKLEEKKPEETQPEETDLKLHWGIARLPKRDETSVREAAQRRQPPKENVSFEETAEEDENPEEENPEEENPKEISEQDPLPRRLAKRIRGGFGSLIQRLSREDENQDQEGVQEGSKEKRRWNDSRDDDPDEEDALDEDEFGDEEEPEPYAPKPQPEGRSEEDDIGKLLYGVPASPEIEMREIHAPQPEDASERTETGAGASASVRTGTQGQKTSASVPEASRKTEQPTDTAGIESDRPEDDWKRRMEQPPRFNLRHVRIPDLPVKQWVRPDDGKKEEEQAGALRRSQEKDPSLDDFESDEADFRSERPAGEPEGAKRRLRNEESSLSKMLERVSGLFGTKRKSAAARNPGDKQPIAEDESVQPADTADKNPQKTTEAEEPQPEMKPVVSWQDGTQPEMKPAVSWQNGNQTDGERAHLAEGGEASAADQTPAAMPRSIEVVNLNENANHKQVEVIDLDGSKTGPLPDLSAADSGSRRTQEGGRLSLKEAGRNSGGFLDGLSGRLSKLRAGKSRQGKNQASVSEILGTDPRAELASAKAAGMRETTPQARKKRGLIMAGFLAAGILLAVLLIFWAAGSGTDGSASSSGSGITADEGLTVRIRRQPTSYTTSGDVNLSVRAPKTIQSITVNGDAVKFSGDKKTDITVRAAAGTLKLMVVSTDKVRNATVKLAYVDADPPVVTVHESAGKVTLEATDDSSGVAGIYYGVTGPASDVPLYQAYTQPFEDEKNQVYWWYAVDKAGNMTAPMSGTFTEAESLSFSKKSYFVTPGSSMTIHADVRPKNAYVNHLTYTSSDEKVFRIDQGNIIVPVSEGKAKVTASADGLPDTTAEITVSDAKTVTITAVGDCTLGTDPSLAADTSFPAFQAVHGDSYFFQNVRDILGQDDLTIANFEGTLTTSDQRANKKFTFKGDPAYTAILKDGSIEAVTLANNHTMDYGEQGLKDTEDALTGAGIAWCSGNDIAYQELNGVKCAFIGIYAVENGLESLDQLKSTVKQAKAENAQLVVVDFHWNSELVEEPNEDMVTLGHAAVDAGADLVVGSHSHIVSGIEKYNGKFIVYGLGNFCFGGNLHPRDMDAMMFRQTFTVTGDGAQKDDNIAIIPVCVSSDSSYNNYQPTPVSGSAADQIMQKINARSKQFGTTWDSYMKEAS</sequence>
<feature type="compositionally biased region" description="Polar residues" evidence="3">
    <location>
        <begin position="304"/>
        <end position="317"/>
    </location>
</feature>
<reference evidence="7 8" key="1">
    <citation type="submission" date="2019-08" db="EMBL/GenBank/DDBJ databases">
        <title>In-depth cultivation of the pig gut microbiome towards novel bacterial diversity and tailored functional studies.</title>
        <authorList>
            <person name="Wylensek D."/>
            <person name="Hitch T.C.A."/>
            <person name="Clavel T."/>
        </authorList>
    </citation>
    <scope>NUCLEOTIDE SEQUENCE [LARGE SCALE GENOMIC DNA]</scope>
    <source>
        <strain evidence="7 8">Oil+RF-744-WCA-WT-11</strain>
    </source>
</reference>
<gene>
    <name evidence="7" type="ORF">FYJ35_02500</name>
</gene>
<feature type="coiled-coil region" evidence="2">
    <location>
        <begin position="1077"/>
        <end position="1104"/>
    </location>
</feature>
<evidence type="ECO:0008006" key="9">
    <source>
        <dbReference type="Google" id="ProtNLM"/>
    </source>
</evidence>
<protein>
    <recommendedName>
        <fullName evidence="9">Capsule synthesis protein CapA domain-containing protein</fullName>
    </recommendedName>
</protein>
<keyword evidence="4" id="KW-1133">Transmembrane helix</keyword>
<keyword evidence="8" id="KW-1185">Reference proteome</keyword>
<dbReference type="SUPFAM" id="SSF56300">
    <property type="entry name" value="Metallo-dependent phosphatases"/>
    <property type="match status" value="1"/>
</dbReference>
<name>A0A6L5X0X8_9FIRM</name>
<comment type="caution">
    <text evidence="7">The sequence shown here is derived from an EMBL/GenBank/DDBJ whole genome shotgun (WGS) entry which is preliminary data.</text>
</comment>
<dbReference type="InterPro" id="IPR029052">
    <property type="entry name" value="Metallo-depent_PP-like"/>
</dbReference>
<dbReference type="EMBL" id="VULZ01000002">
    <property type="protein sequence ID" value="MSS13920.1"/>
    <property type="molecule type" value="Genomic_DNA"/>
</dbReference>
<feature type="compositionally biased region" description="Basic and acidic residues" evidence="3">
    <location>
        <begin position="574"/>
        <end position="590"/>
    </location>
</feature>
<feature type="compositionally biased region" description="Basic and acidic residues" evidence="3">
    <location>
        <begin position="369"/>
        <end position="379"/>
    </location>
</feature>